<feature type="compositionally biased region" description="Pro residues" evidence="1">
    <location>
        <begin position="165"/>
        <end position="174"/>
    </location>
</feature>
<dbReference type="PANTHER" id="PTHR35717:SF1">
    <property type="entry name" value="OS05G0156200 PROTEIN"/>
    <property type="match status" value="1"/>
</dbReference>
<reference evidence="2" key="1">
    <citation type="submission" date="2024-02" db="EMBL/GenBank/DDBJ databases">
        <authorList>
            <consortium name="ELIXIR-Norway"/>
            <consortium name="Elixir Norway"/>
        </authorList>
    </citation>
    <scope>NUCLEOTIDE SEQUENCE</scope>
</reference>
<name>A0ABP0WEC4_9BRYO</name>
<feature type="region of interest" description="Disordered" evidence="1">
    <location>
        <begin position="88"/>
        <end position="110"/>
    </location>
</feature>
<dbReference type="EMBL" id="OZ020111">
    <property type="protein sequence ID" value="CAK9263875.1"/>
    <property type="molecule type" value="Genomic_DNA"/>
</dbReference>
<sequence>MKMSILSVGRDSTPLVLGGKRTRAAADDEAFLDNFHTHKRYLTEVMASSLNGLKVGEATSDNNNNPRSSPPLLDAAMNVMMSPAHTETAALSRDDTSTLDSPMSDDSDESVGYRMGRVSEVSPFMPISNTKTVSTSTAAVSPVLPRRNTTSISGYLMGVASQQQTPPPYTPSLPFPCSQPRVKDSEGRLPPSPSDPCQSADLRRAALMRSLQMRSQSPIKPVTTTPAIASQTDSEKAASAQILEGGAQLPEQTGCNSEVLERSGSSLFPSVTTRASTRVRSLLQDEPNVVDTVEISGTVNFAATSSTTQEQEIIKKGTQEARFESVTAQQQKGVRGCSKLGNVAASDGNTSDSESKQPSRRPSAATAKKSSKRAKRL</sequence>
<feature type="compositionally biased region" description="Polar residues" evidence="1">
    <location>
        <begin position="212"/>
        <end position="232"/>
    </location>
</feature>
<dbReference type="PANTHER" id="PTHR35717">
    <property type="entry name" value="OS05G0156200 PROTEIN"/>
    <property type="match status" value="1"/>
</dbReference>
<evidence type="ECO:0000313" key="3">
    <source>
        <dbReference type="Proteomes" id="UP001497444"/>
    </source>
</evidence>
<dbReference type="Proteomes" id="UP001497444">
    <property type="component" value="Chromosome 16"/>
</dbReference>
<organism evidence="2 3">
    <name type="scientific">Sphagnum jensenii</name>
    <dbReference type="NCBI Taxonomy" id="128206"/>
    <lineage>
        <taxon>Eukaryota</taxon>
        <taxon>Viridiplantae</taxon>
        <taxon>Streptophyta</taxon>
        <taxon>Embryophyta</taxon>
        <taxon>Bryophyta</taxon>
        <taxon>Sphagnophytina</taxon>
        <taxon>Sphagnopsida</taxon>
        <taxon>Sphagnales</taxon>
        <taxon>Sphagnaceae</taxon>
        <taxon>Sphagnum</taxon>
    </lineage>
</organism>
<keyword evidence="3" id="KW-1185">Reference proteome</keyword>
<evidence type="ECO:0000313" key="2">
    <source>
        <dbReference type="EMBL" id="CAK9263875.1"/>
    </source>
</evidence>
<feature type="region of interest" description="Disordered" evidence="1">
    <location>
        <begin position="161"/>
        <end position="199"/>
    </location>
</feature>
<accession>A0ABP0WEC4</accession>
<protein>
    <submittedName>
        <fullName evidence="2">Uncharacterized protein</fullName>
    </submittedName>
</protein>
<feature type="region of interest" description="Disordered" evidence="1">
    <location>
        <begin position="326"/>
        <end position="377"/>
    </location>
</feature>
<gene>
    <name evidence="2" type="ORF">CSSPJE1EN1_LOCUS9353</name>
</gene>
<proteinExistence type="predicted"/>
<feature type="region of interest" description="Disordered" evidence="1">
    <location>
        <begin position="212"/>
        <end position="238"/>
    </location>
</feature>
<evidence type="ECO:0000256" key="1">
    <source>
        <dbReference type="SAM" id="MobiDB-lite"/>
    </source>
</evidence>